<dbReference type="AlphaFoldDB" id="A0A832V1V9"/>
<accession>A0A832V1V9</accession>
<keyword evidence="2" id="KW-1185">Reference proteome</keyword>
<comment type="caution">
    <text evidence="1">The sequence shown here is derived from an EMBL/GenBank/DDBJ whole genome shotgun (WGS) entry which is preliminary data.</text>
</comment>
<protein>
    <submittedName>
        <fullName evidence="1">Uncharacterized protein</fullName>
    </submittedName>
</protein>
<evidence type="ECO:0000313" key="2">
    <source>
        <dbReference type="Proteomes" id="UP000646946"/>
    </source>
</evidence>
<organism evidence="1 2">
    <name type="scientific">Candidatus Naiadarchaeum limnaeum</name>
    <dbReference type="NCBI Taxonomy" id="2756139"/>
    <lineage>
        <taxon>Archaea</taxon>
        <taxon>Candidatus Undinarchaeota</taxon>
        <taxon>Candidatus Undinarchaeia</taxon>
        <taxon>Candidatus Naiadarchaeales</taxon>
        <taxon>Candidatus Naiadarchaeaceae</taxon>
        <taxon>Candidatus Naiadarchaeum</taxon>
    </lineage>
</organism>
<gene>
    <name evidence="1" type="ORF">H1016_03930</name>
</gene>
<reference evidence="1 2" key="1">
    <citation type="journal article" name="Nat. Commun.">
        <title>Undinarchaeota illuminate DPANN phylogeny and the impact of gene transfer on archaeal evolution.</title>
        <authorList>
            <person name="Dombrowski N."/>
            <person name="Williams T.A."/>
            <person name="Sun J."/>
            <person name="Woodcroft B.J."/>
            <person name="Lee J.H."/>
            <person name="Minh B.Q."/>
            <person name="Rinke C."/>
            <person name="Spang A."/>
        </authorList>
    </citation>
    <scope>NUCLEOTIDE SEQUENCE [LARGE SCALE GENOMIC DNA]</scope>
    <source>
        <strain evidence="1">MAG_bin1129</strain>
    </source>
</reference>
<name>A0A832V1V9_9ARCH</name>
<evidence type="ECO:0000313" key="1">
    <source>
        <dbReference type="EMBL" id="HIK00663.1"/>
    </source>
</evidence>
<dbReference type="EMBL" id="DVAB01000033">
    <property type="protein sequence ID" value="HIK00663.1"/>
    <property type="molecule type" value="Genomic_DNA"/>
</dbReference>
<dbReference type="Proteomes" id="UP000646946">
    <property type="component" value="Unassembled WGS sequence"/>
</dbReference>
<sequence length="154" mass="17711">MSGELTKSTVNPTPKLKKEKWVDPVYAELPLKKVRKLTAKVTNLKSPPYAAHVQYNLSIQDPILRVLVDFRGLLEVIYEPHSITKEEIKDFIENKMKTYDLQTKHTVKIEKDEEMDYIEIPKSSFNLTARELSDKEKVGGSFNHMSTGMKESLT</sequence>
<proteinExistence type="predicted"/>